<feature type="region of interest" description="Disordered" evidence="1">
    <location>
        <begin position="237"/>
        <end position="272"/>
    </location>
</feature>
<feature type="compositionally biased region" description="Low complexity" evidence="1">
    <location>
        <begin position="162"/>
        <end position="185"/>
    </location>
</feature>
<feature type="compositionally biased region" description="Basic and acidic residues" evidence="1">
    <location>
        <begin position="322"/>
        <end position="337"/>
    </location>
</feature>
<dbReference type="VEuPathDB" id="FungiDB:F4678DRAFT_425507"/>
<proteinExistence type="predicted"/>
<dbReference type="Proteomes" id="UP001148614">
    <property type="component" value="Unassembled WGS sequence"/>
</dbReference>
<reference evidence="3" key="1">
    <citation type="submission" date="2022-07" db="EMBL/GenBank/DDBJ databases">
        <title>Genome Sequence of Xylaria arbuscula.</title>
        <authorList>
            <person name="Buettner E."/>
        </authorList>
    </citation>
    <scope>NUCLEOTIDE SEQUENCE</scope>
    <source>
        <strain evidence="3">VT107</strain>
    </source>
</reference>
<feature type="transmembrane region" description="Helical" evidence="2">
    <location>
        <begin position="208"/>
        <end position="231"/>
    </location>
</feature>
<comment type="caution">
    <text evidence="3">The sequence shown here is derived from an EMBL/GenBank/DDBJ whole genome shotgun (WGS) entry which is preliminary data.</text>
</comment>
<feature type="region of interest" description="Disordered" evidence="1">
    <location>
        <begin position="162"/>
        <end position="201"/>
    </location>
</feature>
<evidence type="ECO:0000256" key="1">
    <source>
        <dbReference type="SAM" id="MobiDB-lite"/>
    </source>
</evidence>
<keyword evidence="2" id="KW-1133">Transmembrane helix</keyword>
<evidence type="ECO:0000313" key="4">
    <source>
        <dbReference type="Proteomes" id="UP001148614"/>
    </source>
</evidence>
<feature type="region of interest" description="Disordered" evidence="1">
    <location>
        <begin position="315"/>
        <end position="337"/>
    </location>
</feature>
<keyword evidence="2" id="KW-0812">Transmembrane</keyword>
<protein>
    <submittedName>
        <fullName evidence="3">Uncharacterized protein</fullName>
    </submittedName>
</protein>
<gene>
    <name evidence="3" type="ORF">NPX13_g11442</name>
</gene>
<dbReference type="AlphaFoldDB" id="A0A9W8N2T1"/>
<organism evidence="3 4">
    <name type="scientific">Xylaria arbuscula</name>
    <dbReference type="NCBI Taxonomy" id="114810"/>
    <lineage>
        <taxon>Eukaryota</taxon>
        <taxon>Fungi</taxon>
        <taxon>Dikarya</taxon>
        <taxon>Ascomycota</taxon>
        <taxon>Pezizomycotina</taxon>
        <taxon>Sordariomycetes</taxon>
        <taxon>Xylariomycetidae</taxon>
        <taxon>Xylariales</taxon>
        <taxon>Xylariaceae</taxon>
        <taxon>Xylaria</taxon>
    </lineage>
</organism>
<sequence length="337" mass="36126">MDDFNLGVLTTTFTPAPNCLSFVSGLIYTQTVTTNSTTTTSEYKYHTLGQNNTSLCYPAYYHVGTQFYYSPAMCPSGWYPACGNFGSGTVPETRATCCPSGYSCMEPATDTWSTLSCISYAQSTIFVTVPDDAYQVWSRVVELQPVINAGAINVRWQSSDFTTTTAPSSTSTPSSSVPSTTSAPTKQPAASGMATPQPAQGLSTAGKIGIGVGIGGGALGFLLASALYLLLVRRKKRHQGDEKSNEITSNGKDNGDNGNKTPSTDNPSLMKPHWPVEMWSLHQAELQTAENTHEMGTASNIHEVNSSTPAVYQSSNLPWRSAETHPGRTTHELSTDR</sequence>
<accession>A0A9W8N2T1</accession>
<feature type="compositionally biased region" description="Low complexity" evidence="1">
    <location>
        <begin position="250"/>
        <end position="260"/>
    </location>
</feature>
<evidence type="ECO:0000313" key="3">
    <source>
        <dbReference type="EMBL" id="KAJ3551010.1"/>
    </source>
</evidence>
<keyword evidence="2" id="KW-0472">Membrane</keyword>
<dbReference type="EMBL" id="JANPWZ010003834">
    <property type="protein sequence ID" value="KAJ3551010.1"/>
    <property type="molecule type" value="Genomic_DNA"/>
</dbReference>
<evidence type="ECO:0000256" key="2">
    <source>
        <dbReference type="SAM" id="Phobius"/>
    </source>
</evidence>
<name>A0A9W8N2T1_9PEZI</name>
<keyword evidence="4" id="KW-1185">Reference proteome</keyword>